<proteinExistence type="predicted"/>
<feature type="compositionally biased region" description="Basic residues" evidence="1">
    <location>
        <begin position="28"/>
        <end position="73"/>
    </location>
</feature>
<name>A0A6J4J010_9ACTN</name>
<feature type="non-terminal residue" evidence="2">
    <location>
        <position position="1"/>
    </location>
</feature>
<reference evidence="2" key="1">
    <citation type="submission" date="2020-02" db="EMBL/GenBank/DDBJ databases">
        <authorList>
            <person name="Meier V. D."/>
        </authorList>
    </citation>
    <scope>NUCLEOTIDE SEQUENCE</scope>
    <source>
        <strain evidence="2">AVDCRST_MAG52</strain>
    </source>
</reference>
<feature type="region of interest" description="Disordered" evidence="1">
    <location>
        <begin position="1"/>
        <end position="201"/>
    </location>
</feature>
<dbReference type="EMBL" id="CADCTN010000195">
    <property type="protein sequence ID" value="CAA9264573.1"/>
    <property type="molecule type" value="Genomic_DNA"/>
</dbReference>
<sequence length="201" mass="21974">DPGAHRRGPVARAWCSARPAGTGGGPGGRRRGRARRRRRPRRPGTPPRRRPARHRDARWRRHRGRSRAGRGRTRLPSGHPDDVRAAGFPAAGHGGRCRRLPGEGRTGGRAGPRDPRGDGGGAGDRPRPRRRRARRRGHASVGARGRRAARGRRRGHRRRHRRAAVPVRGDGAQLPVVGHREDRSAHPRGGGPGGRRQGLAL</sequence>
<feature type="compositionally biased region" description="Basic residues" evidence="1">
    <location>
        <begin position="127"/>
        <end position="163"/>
    </location>
</feature>
<protein>
    <submittedName>
        <fullName evidence="2">Two-component transcriptional response regulator, LuxR family</fullName>
    </submittedName>
</protein>
<feature type="compositionally biased region" description="Gly residues" evidence="1">
    <location>
        <begin position="188"/>
        <end position="201"/>
    </location>
</feature>
<evidence type="ECO:0000256" key="1">
    <source>
        <dbReference type="SAM" id="MobiDB-lite"/>
    </source>
</evidence>
<gene>
    <name evidence="2" type="ORF">AVDCRST_MAG52-2784</name>
</gene>
<evidence type="ECO:0000313" key="2">
    <source>
        <dbReference type="EMBL" id="CAA9264573.1"/>
    </source>
</evidence>
<dbReference type="AlphaFoldDB" id="A0A6J4J010"/>
<feature type="non-terminal residue" evidence="2">
    <location>
        <position position="201"/>
    </location>
</feature>
<accession>A0A6J4J010</accession>
<organism evidence="2">
    <name type="scientific">uncultured Blastococcus sp</name>
    <dbReference type="NCBI Taxonomy" id="217144"/>
    <lineage>
        <taxon>Bacteria</taxon>
        <taxon>Bacillati</taxon>
        <taxon>Actinomycetota</taxon>
        <taxon>Actinomycetes</taxon>
        <taxon>Geodermatophilales</taxon>
        <taxon>Geodermatophilaceae</taxon>
        <taxon>Blastococcus</taxon>
        <taxon>environmental samples</taxon>
    </lineage>
</organism>